<dbReference type="Gramene" id="Bo3g055130.1">
    <property type="protein sequence ID" value="Bo3g055130.1"/>
    <property type="gene ID" value="Bo3g055130"/>
</dbReference>
<organism evidence="1 2">
    <name type="scientific">Brassica oleracea var. oleracea</name>
    <dbReference type="NCBI Taxonomy" id="109376"/>
    <lineage>
        <taxon>Eukaryota</taxon>
        <taxon>Viridiplantae</taxon>
        <taxon>Streptophyta</taxon>
        <taxon>Embryophyta</taxon>
        <taxon>Tracheophyta</taxon>
        <taxon>Spermatophyta</taxon>
        <taxon>Magnoliopsida</taxon>
        <taxon>eudicotyledons</taxon>
        <taxon>Gunneridae</taxon>
        <taxon>Pentapetalae</taxon>
        <taxon>rosids</taxon>
        <taxon>malvids</taxon>
        <taxon>Brassicales</taxon>
        <taxon>Brassicaceae</taxon>
        <taxon>Brassiceae</taxon>
        <taxon>Brassica</taxon>
    </lineage>
</organism>
<proteinExistence type="predicted"/>
<evidence type="ECO:0000313" key="2">
    <source>
        <dbReference type="Proteomes" id="UP000032141"/>
    </source>
</evidence>
<evidence type="ECO:0000313" key="1">
    <source>
        <dbReference type="EnsemblPlants" id="Bo3g055130.1"/>
    </source>
</evidence>
<dbReference type="AlphaFoldDB" id="A0A0D3B997"/>
<keyword evidence="2" id="KW-1185">Reference proteome</keyword>
<dbReference type="Proteomes" id="UP000032141">
    <property type="component" value="Chromosome C3"/>
</dbReference>
<protein>
    <submittedName>
        <fullName evidence="1">Uncharacterized protein</fullName>
    </submittedName>
</protein>
<accession>A0A0D3B997</accession>
<dbReference type="EnsemblPlants" id="Bo3g055130.1">
    <property type="protein sequence ID" value="Bo3g055130.1"/>
    <property type="gene ID" value="Bo3g055130"/>
</dbReference>
<reference evidence="1 2" key="1">
    <citation type="journal article" date="2014" name="Genome Biol.">
        <title>Transcriptome and methylome profiling reveals relics of genome dominance in the mesopolyploid Brassica oleracea.</title>
        <authorList>
            <person name="Parkin I.A."/>
            <person name="Koh C."/>
            <person name="Tang H."/>
            <person name="Robinson S.J."/>
            <person name="Kagale S."/>
            <person name="Clarke W.E."/>
            <person name="Town C.D."/>
            <person name="Nixon J."/>
            <person name="Krishnakumar V."/>
            <person name="Bidwell S.L."/>
            <person name="Denoeud F."/>
            <person name="Belcram H."/>
            <person name="Links M.G."/>
            <person name="Just J."/>
            <person name="Clarke C."/>
            <person name="Bender T."/>
            <person name="Huebert T."/>
            <person name="Mason A.S."/>
            <person name="Pires J.C."/>
            <person name="Barker G."/>
            <person name="Moore J."/>
            <person name="Walley P.G."/>
            <person name="Manoli S."/>
            <person name="Batley J."/>
            <person name="Edwards D."/>
            <person name="Nelson M.N."/>
            <person name="Wang X."/>
            <person name="Paterson A.H."/>
            <person name="King G."/>
            <person name="Bancroft I."/>
            <person name="Chalhoub B."/>
            <person name="Sharpe A.G."/>
        </authorList>
    </citation>
    <scope>NUCLEOTIDE SEQUENCE</scope>
    <source>
        <strain evidence="1 2">cv. TO1000</strain>
    </source>
</reference>
<sequence length="106" mass="11992">MEVVGKKVEMVEKKLEVVGLEKEVEMVGVVGHYRSSRRAIASKAKDTKQSETRRIQRGSILVFDRIKSTKSKEANQIRIHYGWEVFSAYLTDSECRSGVNKCSRGG</sequence>
<name>A0A0D3B997_BRAOL</name>
<reference evidence="1" key="2">
    <citation type="submission" date="2015-03" db="UniProtKB">
        <authorList>
            <consortium name="EnsemblPlants"/>
        </authorList>
    </citation>
    <scope>IDENTIFICATION</scope>
</reference>
<dbReference type="HOGENOM" id="CLU_2226893_0_0_1"/>